<evidence type="ECO:0000256" key="10">
    <source>
        <dbReference type="ARBA" id="ARBA00041495"/>
    </source>
</evidence>
<dbReference type="InterPro" id="IPR050732">
    <property type="entry name" value="Beta-glucan_modifiers"/>
</dbReference>
<evidence type="ECO:0000256" key="11">
    <source>
        <dbReference type="ARBA" id="ARBA00041516"/>
    </source>
</evidence>
<name>A0A8E2JNH0_9PEZI</name>
<evidence type="ECO:0000256" key="1">
    <source>
        <dbReference type="ARBA" id="ARBA00004191"/>
    </source>
</evidence>
<evidence type="ECO:0000313" key="14">
    <source>
        <dbReference type="EMBL" id="OCL03557.1"/>
    </source>
</evidence>
<dbReference type="GO" id="GO:0009277">
    <property type="term" value="C:fungal-type cell wall"/>
    <property type="evidence" value="ECO:0007669"/>
    <property type="project" value="TreeGrafter"/>
</dbReference>
<feature type="signal peptide" evidence="13">
    <location>
        <begin position="1"/>
        <end position="18"/>
    </location>
</feature>
<dbReference type="GO" id="GO:0009986">
    <property type="term" value="C:cell surface"/>
    <property type="evidence" value="ECO:0007669"/>
    <property type="project" value="TreeGrafter"/>
</dbReference>
<keyword evidence="7" id="KW-0326">Glycosidase</keyword>
<evidence type="ECO:0000256" key="6">
    <source>
        <dbReference type="ARBA" id="ARBA00022801"/>
    </source>
</evidence>
<dbReference type="GO" id="GO:0005576">
    <property type="term" value="C:extracellular region"/>
    <property type="evidence" value="ECO:0007669"/>
    <property type="project" value="TreeGrafter"/>
</dbReference>
<dbReference type="EMBL" id="KV750714">
    <property type="protein sequence ID" value="OCL03557.1"/>
    <property type="molecule type" value="Genomic_DNA"/>
</dbReference>
<evidence type="ECO:0000256" key="12">
    <source>
        <dbReference type="ARBA" id="ARBA00042762"/>
    </source>
</evidence>
<dbReference type="OrthoDB" id="4082933at2759"/>
<accession>A0A8E2JNH0</accession>
<reference evidence="14 15" key="1">
    <citation type="journal article" date="2016" name="Nat. Commun.">
        <title>Ectomycorrhizal ecology is imprinted in the genome of the dominant symbiotic fungus Cenococcum geophilum.</title>
        <authorList>
            <consortium name="DOE Joint Genome Institute"/>
            <person name="Peter M."/>
            <person name="Kohler A."/>
            <person name="Ohm R.A."/>
            <person name="Kuo A."/>
            <person name="Krutzmann J."/>
            <person name="Morin E."/>
            <person name="Arend M."/>
            <person name="Barry K.W."/>
            <person name="Binder M."/>
            <person name="Choi C."/>
            <person name="Clum A."/>
            <person name="Copeland A."/>
            <person name="Grisel N."/>
            <person name="Haridas S."/>
            <person name="Kipfer T."/>
            <person name="LaButti K."/>
            <person name="Lindquist E."/>
            <person name="Lipzen A."/>
            <person name="Maire R."/>
            <person name="Meier B."/>
            <person name="Mihaltcheva S."/>
            <person name="Molinier V."/>
            <person name="Murat C."/>
            <person name="Poggeler S."/>
            <person name="Quandt C.A."/>
            <person name="Sperisen C."/>
            <person name="Tritt A."/>
            <person name="Tisserant E."/>
            <person name="Crous P.W."/>
            <person name="Henrissat B."/>
            <person name="Nehls U."/>
            <person name="Egli S."/>
            <person name="Spatafora J.W."/>
            <person name="Grigoriev I.V."/>
            <person name="Martin F.M."/>
        </authorList>
    </citation>
    <scope>NUCLEOTIDE SEQUENCE [LARGE SCALE GENOMIC DNA]</scope>
    <source>
        <strain evidence="14 15">CBS 207.34</strain>
    </source>
</reference>
<evidence type="ECO:0000256" key="13">
    <source>
        <dbReference type="SAM" id="SignalP"/>
    </source>
</evidence>
<dbReference type="Proteomes" id="UP000250140">
    <property type="component" value="Unassembled WGS sequence"/>
</dbReference>
<dbReference type="InterPro" id="IPR017853">
    <property type="entry name" value="GH"/>
</dbReference>
<proteinExistence type="inferred from homology"/>
<dbReference type="PANTHER" id="PTHR16631">
    <property type="entry name" value="GLUCAN 1,3-BETA-GLUCOSIDASE"/>
    <property type="match status" value="1"/>
</dbReference>
<comment type="subcellular location">
    <subcellularLocation>
        <location evidence="1">Secreted</location>
        <location evidence="1">Cell wall</location>
    </subcellularLocation>
</comment>
<evidence type="ECO:0000313" key="15">
    <source>
        <dbReference type="Proteomes" id="UP000250140"/>
    </source>
</evidence>
<evidence type="ECO:0000256" key="4">
    <source>
        <dbReference type="ARBA" id="ARBA00022525"/>
    </source>
</evidence>
<dbReference type="PANTHER" id="PTHR16631:SF24">
    <property type="entry name" value="FAMILY 17 GLUCOSIDASE SCW11-RELATED"/>
    <property type="match status" value="1"/>
</dbReference>
<dbReference type="Gene3D" id="3.20.20.80">
    <property type="entry name" value="Glycosidases"/>
    <property type="match status" value="1"/>
</dbReference>
<evidence type="ECO:0000256" key="8">
    <source>
        <dbReference type="ARBA" id="ARBA00024983"/>
    </source>
</evidence>
<comment type="function">
    <text evidence="8">Beta-glucosidases are one of a number of cellulolytic enzymes involved in the degradation of cellulosic biomass. Catalyzes the last step releasing glucose from the inhibitory cellobiose.</text>
</comment>
<evidence type="ECO:0000256" key="7">
    <source>
        <dbReference type="ARBA" id="ARBA00023295"/>
    </source>
</evidence>
<evidence type="ECO:0000256" key="9">
    <source>
        <dbReference type="ARBA" id="ARBA00039284"/>
    </source>
</evidence>
<organism evidence="14 15">
    <name type="scientific">Glonium stellatum</name>
    <dbReference type="NCBI Taxonomy" id="574774"/>
    <lineage>
        <taxon>Eukaryota</taxon>
        <taxon>Fungi</taxon>
        <taxon>Dikarya</taxon>
        <taxon>Ascomycota</taxon>
        <taxon>Pezizomycotina</taxon>
        <taxon>Dothideomycetes</taxon>
        <taxon>Pleosporomycetidae</taxon>
        <taxon>Gloniales</taxon>
        <taxon>Gloniaceae</taxon>
        <taxon>Glonium</taxon>
    </lineage>
</organism>
<dbReference type="GO" id="GO:0071555">
    <property type="term" value="P:cell wall organization"/>
    <property type="evidence" value="ECO:0007669"/>
    <property type="project" value="TreeGrafter"/>
</dbReference>
<comment type="similarity">
    <text evidence="2">Belongs to the glycosyl hydrolase 17 family.</text>
</comment>
<dbReference type="AlphaFoldDB" id="A0A8E2JNH0"/>
<evidence type="ECO:0000256" key="5">
    <source>
        <dbReference type="ARBA" id="ARBA00022729"/>
    </source>
</evidence>
<keyword evidence="5 13" id="KW-0732">Signal</keyword>
<gene>
    <name evidence="14" type="ORF">AOQ84DRAFT_433896</name>
</gene>
<keyword evidence="6 14" id="KW-0378">Hydrolase</keyword>
<keyword evidence="15" id="KW-1185">Reference proteome</keyword>
<keyword evidence="4" id="KW-0964">Secreted</keyword>
<evidence type="ECO:0000256" key="3">
    <source>
        <dbReference type="ARBA" id="ARBA00022512"/>
    </source>
</evidence>
<dbReference type="GO" id="GO:0042973">
    <property type="term" value="F:glucan endo-1,3-beta-D-glucosidase activity"/>
    <property type="evidence" value="ECO:0007669"/>
    <property type="project" value="TreeGrafter"/>
</dbReference>
<keyword evidence="3" id="KW-0134">Cell wall</keyword>
<sequence>MKATFFAASAALLGSVAASHQNHAGFHNRRGLMGTGVIYEEVCSTYTSTWCGEATLVPAPPPAVANSTYYVTPSPLPTSTSTCAVPTPEVTTCPTPGTYTFPAKTITVTESTTVCAATTTVLPPGTHTYGGVTTSVVTSTTVTCPYATVSTSGSVTTSVILTTTYVCPEAGEYTIGGTTTSVSETETCVYPIPTTYAPGTYTHSETTVTVVKTSEVYICPYETSQAPSPYVAPTSAVYTPAVYTPVYSKPAYSAPAYSAPAYSAPAAPVYSAPAASVYSAPAAPVYSAPAYSKPAHSAAVYSAAAAKPSTVSYGGNGRIVTKGNKWAMTYTPYTSSGSCKTAGEVMSDIQSISEKGFTTVRVYSTDCSGLENIGAACEAYNMHMIVGVFIDNTGISGAKPQVEAIISWGKWELVSMFVIGNEALFNGYCSASELAEFICSSRTAFQAAGCPKDIPVTTTEPLSSLQEYGSQLCYALDVMGANIQSYFNSGVSPSGAGDFVLSQLELVAKVCPEAAKKGCYNLESGWPTAGNSNGAAVPGQSEQKEAIFSILEKCGTQSAIFSYQNDLWKAAGSYGVEQSWGCADLF</sequence>
<evidence type="ECO:0000256" key="2">
    <source>
        <dbReference type="ARBA" id="ARBA00008773"/>
    </source>
</evidence>
<feature type="chain" id="PRO_5034823146" description="Probable beta-glucosidase btgE" evidence="13">
    <location>
        <begin position="19"/>
        <end position="586"/>
    </location>
</feature>
<dbReference type="SUPFAM" id="SSF51445">
    <property type="entry name" value="(Trans)glycosidases"/>
    <property type="match status" value="1"/>
</dbReference>
<protein>
    <recommendedName>
        <fullName evidence="9">Probable beta-glucosidase btgE</fullName>
    </recommendedName>
    <alternativeName>
        <fullName evidence="10">Beta-D-glucoside glucohydrolase btgE</fullName>
    </alternativeName>
    <alternativeName>
        <fullName evidence="12">Cellobiase btgE</fullName>
    </alternativeName>
    <alternativeName>
        <fullName evidence="11">Gentiobiase btgE</fullName>
    </alternativeName>
</protein>